<gene>
    <name evidence="9" type="ORF">LRA02_08690</name>
</gene>
<dbReference type="PROSITE" id="PS00095">
    <property type="entry name" value="C5_MTASE_2"/>
    <property type="match status" value="1"/>
</dbReference>
<feature type="compositionally biased region" description="Polar residues" evidence="8">
    <location>
        <begin position="261"/>
        <end position="270"/>
    </location>
</feature>
<proteinExistence type="inferred from homology"/>
<dbReference type="SUPFAM" id="SSF53335">
    <property type="entry name" value="S-adenosyl-L-methionine-dependent methyltransferases"/>
    <property type="match status" value="1"/>
</dbReference>
<evidence type="ECO:0000256" key="6">
    <source>
        <dbReference type="PROSITE-ProRule" id="PRU01016"/>
    </source>
</evidence>
<reference evidence="9 10" key="1">
    <citation type="submission" date="2019-07" db="EMBL/GenBank/DDBJ databases">
        <title>Whole genome shotgun sequence of Lactobacillus rapi NBRC 109618.</title>
        <authorList>
            <person name="Hosoyama A."/>
            <person name="Uohara A."/>
            <person name="Ohji S."/>
            <person name="Ichikawa N."/>
        </authorList>
    </citation>
    <scope>NUCLEOTIDE SEQUENCE [LARGE SCALE GENOMIC DNA]</scope>
    <source>
        <strain evidence="9 10">NBRC 109618</strain>
    </source>
</reference>
<protein>
    <recommendedName>
        <fullName evidence="1">DNA (cytosine-5-)-methyltransferase</fullName>
        <ecNumber evidence="1">2.1.1.37</ecNumber>
    </recommendedName>
</protein>
<dbReference type="PANTHER" id="PTHR46098:SF1">
    <property type="entry name" value="TRNA (CYTOSINE(38)-C(5))-METHYLTRANSFERASE"/>
    <property type="match status" value="1"/>
</dbReference>
<dbReference type="STRING" id="1423795.FD12_GL001570"/>
<evidence type="ECO:0000256" key="4">
    <source>
        <dbReference type="ARBA" id="ARBA00022691"/>
    </source>
</evidence>
<keyword evidence="3 6" id="KW-0808">Transferase</keyword>
<dbReference type="Pfam" id="PF00145">
    <property type="entry name" value="DNA_methylase"/>
    <property type="match status" value="1"/>
</dbReference>
<dbReference type="InterPro" id="IPR050750">
    <property type="entry name" value="C5-MTase"/>
</dbReference>
<dbReference type="Gene3D" id="3.40.50.150">
    <property type="entry name" value="Vaccinia Virus protein VP39"/>
    <property type="match status" value="1"/>
</dbReference>
<accession>A0A512PLD5</accession>
<dbReference type="NCBIfam" id="TIGR00675">
    <property type="entry name" value="dcm"/>
    <property type="match status" value="1"/>
</dbReference>
<dbReference type="OrthoDB" id="9813719at2"/>
<evidence type="ECO:0000256" key="7">
    <source>
        <dbReference type="RuleBase" id="RU000416"/>
    </source>
</evidence>
<sequence>MEISKLTFLDLFSGIGGFRLGMERAGHECVGWAEWDKFARKSYQAIFDKKEVWNANDIRSVKSDELPRADCWCFGFPCQDISVAGKRQGITKGKRSSLFFTVTSLIRDLQGEDRPSYLFIENVKNLLSINRGFDFLKLQIELDEIGYDLEWSVLDSAEVVPQHTERLFIIGHLRGRSTRKVFPIRQESSSPTEPNKISVVANTSRTNYKSHDVYDPKGIITTLTARDYKGPNQVAIKRVVDGRKDEGFGTRDVYDPDGISPTLNTMTGGNRQPKIAVPVLTPDRINKRQNGRRFKTNGEPEFTLTGQDRHGVMTNPTRIRKLTPKECWRLQGFPDWAFDKAQQCGMSNSQLYKQAGNSVTVPVIMTIAERMGMSD</sequence>
<dbReference type="InterPro" id="IPR031303">
    <property type="entry name" value="C5_meth_CS"/>
</dbReference>
<dbReference type="EMBL" id="BKAM01000007">
    <property type="protein sequence ID" value="GEP72001.1"/>
    <property type="molecule type" value="Genomic_DNA"/>
</dbReference>
<dbReference type="Proteomes" id="UP000321569">
    <property type="component" value="Unassembled WGS sequence"/>
</dbReference>
<keyword evidence="5" id="KW-0680">Restriction system</keyword>
<dbReference type="InterPro" id="IPR029063">
    <property type="entry name" value="SAM-dependent_MTases_sf"/>
</dbReference>
<evidence type="ECO:0000313" key="10">
    <source>
        <dbReference type="Proteomes" id="UP000321569"/>
    </source>
</evidence>
<evidence type="ECO:0000256" key="5">
    <source>
        <dbReference type="ARBA" id="ARBA00022747"/>
    </source>
</evidence>
<dbReference type="AlphaFoldDB" id="A0A512PLD5"/>
<feature type="region of interest" description="Disordered" evidence="8">
    <location>
        <begin position="290"/>
        <end position="311"/>
    </location>
</feature>
<evidence type="ECO:0000256" key="1">
    <source>
        <dbReference type="ARBA" id="ARBA00011975"/>
    </source>
</evidence>
<keyword evidence="2 6" id="KW-0489">Methyltransferase</keyword>
<dbReference type="EC" id="2.1.1.37" evidence="1"/>
<dbReference type="PROSITE" id="PS51679">
    <property type="entry name" value="SAM_MT_C5"/>
    <property type="match status" value="1"/>
</dbReference>
<evidence type="ECO:0000256" key="2">
    <source>
        <dbReference type="ARBA" id="ARBA00022603"/>
    </source>
</evidence>
<evidence type="ECO:0000256" key="8">
    <source>
        <dbReference type="SAM" id="MobiDB-lite"/>
    </source>
</evidence>
<keyword evidence="4 6" id="KW-0949">S-adenosyl-L-methionine</keyword>
<comment type="caution">
    <text evidence="9">The sequence shown here is derived from an EMBL/GenBank/DDBJ whole genome shotgun (WGS) entry which is preliminary data.</text>
</comment>
<evidence type="ECO:0000256" key="3">
    <source>
        <dbReference type="ARBA" id="ARBA00022679"/>
    </source>
</evidence>
<dbReference type="PANTHER" id="PTHR46098">
    <property type="entry name" value="TRNA (CYTOSINE(38)-C(5))-METHYLTRANSFERASE"/>
    <property type="match status" value="1"/>
</dbReference>
<feature type="active site" evidence="6">
    <location>
        <position position="78"/>
    </location>
</feature>
<organism evidence="9 10">
    <name type="scientific">Lentilactobacillus rapi</name>
    <dbReference type="NCBI Taxonomy" id="481723"/>
    <lineage>
        <taxon>Bacteria</taxon>
        <taxon>Bacillati</taxon>
        <taxon>Bacillota</taxon>
        <taxon>Bacilli</taxon>
        <taxon>Lactobacillales</taxon>
        <taxon>Lactobacillaceae</taxon>
        <taxon>Lentilactobacillus</taxon>
    </lineage>
</organism>
<name>A0A512PLD5_9LACO</name>
<dbReference type="GO" id="GO:0032259">
    <property type="term" value="P:methylation"/>
    <property type="evidence" value="ECO:0007669"/>
    <property type="project" value="UniProtKB-KW"/>
</dbReference>
<dbReference type="PRINTS" id="PR00105">
    <property type="entry name" value="C5METTRFRASE"/>
</dbReference>
<dbReference type="GO" id="GO:0003886">
    <property type="term" value="F:DNA (cytosine-5-)-methyltransferase activity"/>
    <property type="evidence" value="ECO:0007669"/>
    <property type="project" value="UniProtKB-EC"/>
</dbReference>
<dbReference type="Gene3D" id="3.90.120.10">
    <property type="entry name" value="DNA Methylase, subunit A, domain 2"/>
    <property type="match status" value="1"/>
</dbReference>
<dbReference type="GO" id="GO:0009307">
    <property type="term" value="P:DNA restriction-modification system"/>
    <property type="evidence" value="ECO:0007669"/>
    <property type="project" value="UniProtKB-KW"/>
</dbReference>
<feature type="region of interest" description="Disordered" evidence="8">
    <location>
        <begin position="248"/>
        <end position="273"/>
    </location>
</feature>
<comment type="similarity">
    <text evidence="6 7">Belongs to the class I-like SAM-binding methyltransferase superfamily. C5-methyltransferase family.</text>
</comment>
<dbReference type="InterPro" id="IPR001525">
    <property type="entry name" value="C5_MeTfrase"/>
</dbReference>
<dbReference type="CDD" id="cd00315">
    <property type="entry name" value="Cyt_C5_DNA_methylase"/>
    <property type="match status" value="1"/>
</dbReference>
<evidence type="ECO:0000313" key="9">
    <source>
        <dbReference type="EMBL" id="GEP72001.1"/>
    </source>
</evidence>